<dbReference type="InterPro" id="IPR014710">
    <property type="entry name" value="RmlC-like_jellyroll"/>
</dbReference>
<dbReference type="CDD" id="cd00038">
    <property type="entry name" value="CAP_ED"/>
    <property type="match status" value="1"/>
</dbReference>
<dbReference type="PROSITE" id="PS50042">
    <property type="entry name" value="CNMP_BINDING_3"/>
    <property type="match status" value="1"/>
</dbReference>
<dbReference type="Proteomes" id="UP000033607">
    <property type="component" value="Unassembled WGS sequence"/>
</dbReference>
<dbReference type="Gene3D" id="1.10.287.1260">
    <property type="match status" value="1"/>
</dbReference>
<dbReference type="InterPro" id="IPR011066">
    <property type="entry name" value="MscS_channel_C_sf"/>
</dbReference>
<dbReference type="SMART" id="SM00100">
    <property type="entry name" value="cNMP"/>
    <property type="match status" value="1"/>
</dbReference>
<organism evidence="9 11">
    <name type="scientific">Limnoraphis robusta CS-951</name>
    <dbReference type="NCBI Taxonomy" id="1637645"/>
    <lineage>
        <taxon>Bacteria</taxon>
        <taxon>Bacillati</taxon>
        <taxon>Cyanobacteriota</taxon>
        <taxon>Cyanophyceae</taxon>
        <taxon>Oscillatoriophycideae</taxon>
        <taxon>Oscillatoriales</taxon>
        <taxon>Sirenicapillariaceae</taxon>
        <taxon>Limnoraphis</taxon>
    </lineage>
</organism>
<dbReference type="SUPFAM" id="SSF82861">
    <property type="entry name" value="Mechanosensitive channel protein MscS (YggB), transmembrane region"/>
    <property type="match status" value="1"/>
</dbReference>
<dbReference type="Gene3D" id="3.30.70.100">
    <property type="match status" value="1"/>
</dbReference>
<comment type="similarity">
    <text evidence="2">Belongs to the MscS (TC 1.A.23) family.</text>
</comment>
<dbReference type="EMBL" id="LATL02000056">
    <property type="protein sequence ID" value="KMW70819.1"/>
    <property type="molecule type" value="Genomic_DNA"/>
</dbReference>
<evidence type="ECO:0000256" key="1">
    <source>
        <dbReference type="ARBA" id="ARBA00004651"/>
    </source>
</evidence>
<protein>
    <submittedName>
        <fullName evidence="9">Mechanosensitive ion channel protein MscS</fullName>
    </submittedName>
</protein>
<dbReference type="InterPro" id="IPR011014">
    <property type="entry name" value="MscS_channel_TM-2"/>
</dbReference>
<sequence>MLFVIFGKILAVNLSFLSEPLFKIGNKPISSLAVVNLTVSLIFALLISRLFKQFLKTKILTRLKIDASNREIISTILGYGVGVLACILALQVNGIDLGSLAILAGGLGIGIGFGLQDITKNFVSGLTILLERKVKVGDFIELDGMIGYVKEISIRSTLIETFDQFDVVVPNSQLVEKRLVNMSLESFRGRIKIPIGVAYGSDPVLVTEILLDCAYMESTVLHDPSPKVKFIGFGENSLDFELWVYVNQIDQQVTIKSSIFYIIEYQFRQHKISIPFPQRDLWVKNSETLSLPQNLSTPPQLSSEEPPQPIFLKDILKKVCYFKNCNDFYIRQLIELGYRKQFQASEVIFREGETGEGFYIILSGSVEAYLEKVDRQIDVLRTNNFFGEFSLMLGIPQPAGIRALEDTLLFVIPKHNFQTFIKDKPDLVNRLAEELAKRQEIVANCQIKLKELGLIEESDPDQNPVVWIRKRIQKLFNPH</sequence>
<evidence type="ECO:0000256" key="5">
    <source>
        <dbReference type="ARBA" id="ARBA00022989"/>
    </source>
</evidence>
<evidence type="ECO:0000259" key="8">
    <source>
        <dbReference type="PROSITE" id="PS50042"/>
    </source>
</evidence>
<keyword evidence="5 7" id="KW-1133">Transmembrane helix</keyword>
<keyword evidence="3" id="KW-1003">Cell membrane</keyword>
<evidence type="ECO:0000256" key="7">
    <source>
        <dbReference type="SAM" id="Phobius"/>
    </source>
</evidence>
<comment type="caution">
    <text evidence="9">The sequence shown here is derived from an EMBL/GenBank/DDBJ whole genome shotgun (WGS) entry which is preliminary data.</text>
</comment>
<dbReference type="InterPro" id="IPR052702">
    <property type="entry name" value="MscS-like_channel"/>
</dbReference>
<comment type="subcellular location">
    <subcellularLocation>
        <location evidence="1">Cell membrane</location>
        <topology evidence="1">Multi-pass membrane protein</topology>
    </subcellularLocation>
</comment>
<dbReference type="InterPro" id="IPR018490">
    <property type="entry name" value="cNMP-bd_dom_sf"/>
</dbReference>
<dbReference type="RefSeq" id="WP_046277118.1">
    <property type="nucleotide sequence ID" value="NZ_LATL02000056.1"/>
</dbReference>
<accession>A0A0F5YMK1</accession>
<reference evidence="9 11" key="1">
    <citation type="submission" date="2015-06" db="EMBL/GenBank/DDBJ databases">
        <title>Draft genome assembly of filamentous brackish cyanobacterium Limnoraphis robusta strain CS-951.</title>
        <authorList>
            <person name="Willis A."/>
            <person name="Parks M."/>
            <person name="Burford M.A."/>
        </authorList>
    </citation>
    <scope>NUCLEOTIDE SEQUENCE [LARGE SCALE GENOMIC DNA]</scope>
    <source>
        <strain evidence="9 11">CS-951</strain>
    </source>
</reference>
<dbReference type="PATRIC" id="fig|1637645.4.peg.1042"/>
<dbReference type="InterPro" id="IPR010920">
    <property type="entry name" value="LSM_dom_sf"/>
</dbReference>
<dbReference type="PANTHER" id="PTHR30347:SF1">
    <property type="entry name" value="MECHANOSENSITIVE CHANNEL MSCK"/>
    <property type="match status" value="1"/>
</dbReference>
<dbReference type="Gene3D" id="2.60.120.10">
    <property type="entry name" value="Jelly Rolls"/>
    <property type="match status" value="1"/>
</dbReference>
<gene>
    <name evidence="9" type="ORF">WN50_03500</name>
    <name evidence="10" type="ORF">WN50_32480</name>
</gene>
<feature type="transmembrane region" description="Helical" evidence="7">
    <location>
        <begin position="72"/>
        <end position="91"/>
    </location>
</feature>
<evidence type="ECO:0000256" key="6">
    <source>
        <dbReference type="ARBA" id="ARBA00023136"/>
    </source>
</evidence>
<dbReference type="Pfam" id="PF00027">
    <property type="entry name" value="cNMP_binding"/>
    <property type="match status" value="1"/>
</dbReference>
<dbReference type="Pfam" id="PF21082">
    <property type="entry name" value="MS_channel_3rd"/>
    <property type="match status" value="1"/>
</dbReference>
<dbReference type="InterPro" id="IPR023408">
    <property type="entry name" value="MscS_beta-dom_sf"/>
</dbReference>
<dbReference type="Gene3D" id="2.30.30.60">
    <property type="match status" value="1"/>
</dbReference>
<keyword evidence="4 7" id="KW-0812">Transmembrane</keyword>
<dbReference type="GO" id="GO:0055085">
    <property type="term" value="P:transmembrane transport"/>
    <property type="evidence" value="ECO:0007669"/>
    <property type="project" value="InterPro"/>
</dbReference>
<dbReference type="InterPro" id="IPR006685">
    <property type="entry name" value="MscS_channel_2nd"/>
</dbReference>
<evidence type="ECO:0000256" key="2">
    <source>
        <dbReference type="ARBA" id="ARBA00008017"/>
    </source>
</evidence>
<dbReference type="SUPFAM" id="SSF50182">
    <property type="entry name" value="Sm-like ribonucleoproteins"/>
    <property type="match status" value="1"/>
</dbReference>
<dbReference type="Pfam" id="PF00924">
    <property type="entry name" value="MS_channel_2nd"/>
    <property type="match status" value="1"/>
</dbReference>
<dbReference type="PANTHER" id="PTHR30347">
    <property type="entry name" value="POTASSIUM CHANNEL RELATED"/>
    <property type="match status" value="1"/>
</dbReference>
<dbReference type="PRINTS" id="PR00103">
    <property type="entry name" value="CAMPKINASE"/>
</dbReference>
<dbReference type="InterPro" id="IPR049278">
    <property type="entry name" value="MS_channel_C"/>
</dbReference>
<dbReference type="AlphaFoldDB" id="A0A0F5YMK1"/>
<evidence type="ECO:0000313" key="9">
    <source>
        <dbReference type="EMBL" id="KKD39415.1"/>
    </source>
</evidence>
<dbReference type="OrthoDB" id="9809206at2"/>
<dbReference type="SUPFAM" id="SSF82689">
    <property type="entry name" value="Mechanosensitive channel protein MscS (YggB), C-terminal domain"/>
    <property type="match status" value="1"/>
</dbReference>
<keyword evidence="6 7" id="KW-0472">Membrane</keyword>
<evidence type="ECO:0000313" key="11">
    <source>
        <dbReference type="Proteomes" id="UP000033607"/>
    </source>
</evidence>
<evidence type="ECO:0000313" key="10">
    <source>
        <dbReference type="EMBL" id="KMW70819.1"/>
    </source>
</evidence>
<feature type="domain" description="Cyclic nucleotide-binding" evidence="8">
    <location>
        <begin position="321"/>
        <end position="438"/>
    </location>
</feature>
<evidence type="ECO:0000256" key="4">
    <source>
        <dbReference type="ARBA" id="ARBA00022692"/>
    </source>
</evidence>
<proteinExistence type="inferred from homology"/>
<feature type="transmembrane region" description="Helical" evidence="7">
    <location>
        <begin position="33"/>
        <end position="51"/>
    </location>
</feature>
<dbReference type="InterPro" id="IPR000595">
    <property type="entry name" value="cNMP-bd_dom"/>
</dbReference>
<evidence type="ECO:0000256" key="3">
    <source>
        <dbReference type="ARBA" id="ARBA00022475"/>
    </source>
</evidence>
<dbReference type="EMBL" id="LATL02000097">
    <property type="protein sequence ID" value="KKD39415.1"/>
    <property type="molecule type" value="Genomic_DNA"/>
</dbReference>
<name>A0A0F5YMK1_9CYAN</name>
<dbReference type="GO" id="GO:0005886">
    <property type="term" value="C:plasma membrane"/>
    <property type="evidence" value="ECO:0007669"/>
    <property type="project" value="UniProtKB-SubCell"/>
</dbReference>
<dbReference type="SUPFAM" id="SSF51206">
    <property type="entry name" value="cAMP-binding domain-like"/>
    <property type="match status" value="1"/>
</dbReference>